<dbReference type="Proteomes" id="UP001189429">
    <property type="component" value="Unassembled WGS sequence"/>
</dbReference>
<accession>A0ABN9PNA2</accession>
<protein>
    <submittedName>
        <fullName evidence="2">Uncharacterized protein</fullName>
    </submittedName>
</protein>
<evidence type="ECO:0000313" key="2">
    <source>
        <dbReference type="EMBL" id="CAK0794539.1"/>
    </source>
</evidence>
<reference evidence="2" key="1">
    <citation type="submission" date="2023-10" db="EMBL/GenBank/DDBJ databases">
        <authorList>
            <person name="Chen Y."/>
            <person name="Shah S."/>
            <person name="Dougan E. K."/>
            <person name="Thang M."/>
            <person name="Chan C."/>
        </authorList>
    </citation>
    <scope>NUCLEOTIDE SEQUENCE [LARGE SCALE GENOMIC DNA]</scope>
</reference>
<evidence type="ECO:0000313" key="3">
    <source>
        <dbReference type="Proteomes" id="UP001189429"/>
    </source>
</evidence>
<feature type="compositionally biased region" description="Low complexity" evidence="1">
    <location>
        <begin position="44"/>
        <end position="62"/>
    </location>
</feature>
<feature type="compositionally biased region" description="Basic residues" evidence="1">
    <location>
        <begin position="87"/>
        <end position="101"/>
    </location>
</feature>
<sequence length="181" mass="19342">ETGTFLSPPPPCNYRPPISSRPKAARRDKDAPPGSRRPRRALLPRRAAPAVGRPRALSARGPAARRRGASRATRGARGGGGKEPRRPARPHPRGARRRRGVSVRPAVGPGHRDCDLACLFRWSVERDGTHCGTRAGRGEARLLGRPRARGGLRGAVATALRPARRACVGGGRGAQRRRAGP</sequence>
<dbReference type="EMBL" id="CAUYUJ010001161">
    <property type="protein sequence ID" value="CAK0794539.1"/>
    <property type="molecule type" value="Genomic_DNA"/>
</dbReference>
<comment type="caution">
    <text evidence="2">The sequence shown here is derived from an EMBL/GenBank/DDBJ whole genome shotgun (WGS) entry which is preliminary data.</text>
</comment>
<feature type="non-terminal residue" evidence="2">
    <location>
        <position position="1"/>
    </location>
</feature>
<keyword evidence="3" id="KW-1185">Reference proteome</keyword>
<gene>
    <name evidence="2" type="ORF">PCOR1329_LOCUS4497</name>
</gene>
<proteinExistence type="predicted"/>
<organism evidence="2 3">
    <name type="scientific">Prorocentrum cordatum</name>
    <dbReference type="NCBI Taxonomy" id="2364126"/>
    <lineage>
        <taxon>Eukaryota</taxon>
        <taxon>Sar</taxon>
        <taxon>Alveolata</taxon>
        <taxon>Dinophyceae</taxon>
        <taxon>Prorocentrales</taxon>
        <taxon>Prorocentraceae</taxon>
        <taxon>Prorocentrum</taxon>
    </lineage>
</organism>
<evidence type="ECO:0000256" key="1">
    <source>
        <dbReference type="SAM" id="MobiDB-lite"/>
    </source>
</evidence>
<name>A0ABN9PNA2_9DINO</name>
<feature type="region of interest" description="Disordered" evidence="1">
    <location>
        <begin position="1"/>
        <end position="108"/>
    </location>
</feature>
<feature type="non-terminal residue" evidence="2">
    <location>
        <position position="181"/>
    </location>
</feature>